<evidence type="ECO:0000256" key="9">
    <source>
        <dbReference type="ARBA" id="ARBA00022989"/>
    </source>
</evidence>
<evidence type="ECO:0000256" key="13">
    <source>
        <dbReference type="ARBA" id="ARBA00023170"/>
    </source>
</evidence>
<evidence type="ECO:0000256" key="6">
    <source>
        <dbReference type="ARBA" id="ARBA00022737"/>
    </source>
</evidence>
<dbReference type="InterPro" id="IPR013649">
    <property type="entry name" value="Integrin_alpha_Ig-like_1"/>
</dbReference>
<dbReference type="FunFam" id="2.60.40.1510:FF:000001">
    <property type="entry name" value="Integrin alpha V"/>
    <property type="match status" value="1"/>
</dbReference>
<keyword evidence="11 16" id="KW-0472">Membrane</keyword>
<feature type="repeat" description="FG-GAP" evidence="15">
    <location>
        <begin position="373"/>
        <end position="430"/>
    </location>
</feature>
<keyword evidence="21" id="KW-1185">Reference proteome</keyword>
<dbReference type="STRING" id="8030.ENSSSAP00000051973"/>
<dbReference type="Pfam" id="PF20806">
    <property type="entry name" value="Integrin_A_Ig_3"/>
    <property type="match status" value="1"/>
</dbReference>
<keyword evidence="12" id="KW-1015">Disulfide bond</keyword>
<keyword evidence="13 16" id="KW-0675">Receptor</keyword>
<reference evidence="22 23" key="1">
    <citation type="submission" date="2025-04" db="UniProtKB">
        <authorList>
            <consortium name="RefSeq"/>
        </authorList>
    </citation>
    <scope>IDENTIFICATION</scope>
    <source>
        <tissue evidence="22 23">Muscle</tissue>
    </source>
</reference>
<dbReference type="RefSeq" id="XP_014059892.1">
    <property type="nucleotide sequence ID" value="XM_014204417.1"/>
</dbReference>
<gene>
    <name evidence="22 23" type="primary">LOC106607455</name>
</gene>
<evidence type="ECO:0000256" key="5">
    <source>
        <dbReference type="ARBA" id="ARBA00022729"/>
    </source>
</evidence>
<dbReference type="FunFam" id="2.60.40.1460:FF:000001">
    <property type="entry name" value="Integrin, alpha V"/>
    <property type="match status" value="1"/>
</dbReference>
<organism evidence="21 23">
    <name type="scientific">Salmo salar</name>
    <name type="common">Atlantic salmon</name>
    <dbReference type="NCBI Taxonomy" id="8030"/>
    <lineage>
        <taxon>Eukaryota</taxon>
        <taxon>Metazoa</taxon>
        <taxon>Chordata</taxon>
        <taxon>Craniata</taxon>
        <taxon>Vertebrata</taxon>
        <taxon>Euteleostomi</taxon>
        <taxon>Actinopterygii</taxon>
        <taxon>Neopterygii</taxon>
        <taxon>Teleostei</taxon>
        <taxon>Protacanthopterygii</taxon>
        <taxon>Salmoniformes</taxon>
        <taxon>Salmonidae</taxon>
        <taxon>Salmoninae</taxon>
        <taxon>Salmo</taxon>
    </lineage>
</organism>
<dbReference type="Proteomes" id="UP001652741">
    <property type="component" value="Chromosome ssa06"/>
</dbReference>
<feature type="region of interest" description="Disordered" evidence="17">
    <location>
        <begin position="1025"/>
        <end position="1060"/>
    </location>
</feature>
<dbReference type="SUPFAM" id="SSF69318">
    <property type="entry name" value="Integrin alpha N-terminal domain"/>
    <property type="match status" value="1"/>
</dbReference>
<dbReference type="PROSITE" id="PS00242">
    <property type="entry name" value="INTEGRIN_ALPHA"/>
    <property type="match status" value="1"/>
</dbReference>
<evidence type="ECO:0000313" key="23">
    <source>
        <dbReference type="RefSeq" id="XP_014059892.1"/>
    </source>
</evidence>
<dbReference type="Gene3D" id="2.60.40.1460">
    <property type="entry name" value="Integrin domains. Chain A, domain 2"/>
    <property type="match status" value="1"/>
</dbReference>
<dbReference type="Pfam" id="PF08441">
    <property type="entry name" value="Integrin_A_Ig_1"/>
    <property type="match status" value="1"/>
</dbReference>
<feature type="chain" id="PRO_5010752935" evidence="16">
    <location>
        <begin position="27"/>
        <end position="1060"/>
    </location>
</feature>
<comment type="similarity">
    <text evidence="2 16">Belongs to the integrin alpha chain family.</text>
</comment>
<evidence type="ECO:0000259" key="20">
    <source>
        <dbReference type="Pfam" id="PF20806"/>
    </source>
</evidence>
<keyword evidence="3 16" id="KW-0812">Transmembrane</keyword>
<evidence type="ECO:0000256" key="1">
    <source>
        <dbReference type="ARBA" id="ARBA00004479"/>
    </source>
</evidence>
<feature type="compositionally biased region" description="Acidic residues" evidence="17">
    <location>
        <begin position="1028"/>
        <end position="1037"/>
    </location>
</feature>
<dbReference type="Bgee" id="ENSSSAG00000051488">
    <property type="expression patterns" value="Expressed in spleen and 15 other cell types or tissues"/>
</dbReference>
<dbReference type="GO" id="GO:0007229">
    <property type="term" value="P:integrin-mediated signaling pathway"/>
    <property type="evidence" value="ECO:0007669"/>
    <property type="project" value="UniProtKB-KW"/>
</dbReference>
<dbReference type="InterPro" id="IPR028994">
    <property type="entry name" value="Integrin_alpha_N"/>
</dbReference>
<evidence type="ECO:0000256" key="8">
    <source>
        <dbReference type="ARBA" id="ARBA00022889"/>
    </source>
</evidence>
<dbReference type="GeneID" id="106607455"/>
<keyword evidence="7" id="KW-0106">Calcium</keyword>
<dbReference type="GO" id="GO:0009897">
    <property type="term" value="C:external side of plasma membrane"/>
    <property type="evidence" value="ECO:0007669"/>
    <property type="project" value="TreeGrafter"/>
</dbReference>
<evidence type="ECO:0000256" key="14">
    <source>
        <dbReference type="ARBA" id="ARBA00023180"/>
    </source>
</evidence>
<dbReference type="OMA" id="NPETMEC"/>
<feature type="repeat" description="FG-GAP" evidence="15">
    <location>
        <begin position="306"/>
        <end position="371"/>
    </location>
</feature>
<sequence length="1060" mass="116917">MEEHRIHTSTQMMGLLLFALPHYSDTLNLNLVNFTEFSGPEGSFFGFSADFYQFNNKTIGVVVGAPRANTSQPGVTEAGAVYLCPWAQTGGACTSMTFDTKGDEVYPHQNLVIRSSKYHQWFGATVRSSGNYIVACAPLFHWNVIDVGERDEAQNTPVGNCLVLNTLTGETVNFSPCRDIMTEKVYKVLKYNKDRRYCEVGFSSDITKEGRLLIGAPGGYYFQGQIISAGLPDIVNSANSQNAKPYVAGQTHSPETGGYDHYHGYSVAAGEFTGDSIPDYVVGVPNDRNTAGSVKIYDGNTIDFLGVKHTFLGSQVASYFGHSVAVTDINNDGQDDILIGAPLFMERVSGQQLQEVGQVSVYLQRGRSTFHSKPDQKLTGSQVYGRFGSTIAPLSDLDNDGFNDVAVGAPSSGIEGRVFIYMGSSDGLSPQYTQVIESPFRSLGPSPAQFGFTLRGATDIDSNGYPDLIVGAWGVNKIAVYRAQAVVMAKTQLSLYPDFLNPDVKECEHTTTNEPVACFTVMMCISVSGHSIPEEIVLDAELQLDKMKQPMARRTLLLHTNLPQEYFQLTIQRDVGVVCRNQTAYLRHESEFKDKLSPIFISLNYSLSNSNSQETILHGQRAVVAQTRIILDCGEDNVCVPDLRLTSEEGTDHLLIGDDHPALLVITAENRGEGAYETELEIRPPANTHYQSMVTDREGFSRLICAQKKENQTVVVVCELGNPMKQGQKLQAGLFFSVGNLEKVESHVSVTLQIKSKNSQNPDSNVAHLRIDVSAEATLEMRGGSSPPECVLPIAKWEQKEQPADLEEVGPLVEHVYELRNLGPSTVNARVVVEFPTHHHGDLLLYVFANASEDFLICHSDSPDIDPYQLVKTGNPTVGTVYKVKQNEVERPEPQHKETVHVNCTSGDTCLRFVCEAKGLERGWSAVVKVMSRLWVQTFLERPYENYVLHSSACYAVIDMPSKIQPEELPSGQAETQTSVVWRAPDGEKEVPVWWNVLAVVSGLFLLTLLALIFWKVGFFNRNRPPCDDDDDDDDNAEQLAGAGQPEYAEMPPNTEDKQE</sequence>
<dbReference type="InterPro" id="IPR032695">
    <property type="entry name" value="Integrin_dom_sf"/>
</dbReference>
<dbReference type="InterPro" id="IPR013517">
    <property type="entry name" value="FG-GAP"/>
</dbReference>
<evidence type="ECO:0000256" key="4">
    <source>
        <dbReference type="ARBA" id="ARBA00022723"/>
    </source>
</evidence>
<dbReference type="InterPro" id="IPR013519">
    <property type="entry name" value="Int_alpha_beta-p"/>
</dbReference>
<dbReference type="GO" id="GO:0008305">
    <property type="term" value="C:integrin complex"/>
    <property type="evidence" value="ECO:0007669"/>
    <property type="project" value="InterPro"/>
</dbReference>
<dbReference type="AlphaFoldDB" id="A0A1S3S6C4"/>
<dbReference type="GO" id="GO:0005178">
    <property type="term" value="F:integrin binding"/>
    <property type="evidence" value="ECO:0007669"/>
    <property type="project" value="TreeGrafter"/>
</dbReference>
<dbReference type="PANTHER" id="PTHR23220">
    <property type="entry name" value="INTEGRIN ALPHA"/>
    <property type="match status" value="1"/>
</dbReference>
<feature type="domain" description="Integrin alpha second immunoglobulin-like" evidence="19">
    <location>
        <begin position="633"/>
        <end position="773"/>
    </location>
</feature>
<evidence type="ECO:0000256" key="3">
    <source>
        <dbReference type="ARBA" id="ARBA00022692"/>
    </source>
</evidence>
<evidence type="ECO:0000256" key="11">
    <source>
        <dbReference type="ARBA" id="ARBA00023136"/>
    </source>
</evidence>
<dbReference type="InterPro" id="IPR018184">
    <property type="entry name" value="Integrin_alpha_C_CS"/>
</dbReference>
<evidence type="ECO:0000256" key="7">
    <source>
        <dbReference type="ARBA" id="ARBA00022837"/>
    </source>
</evidence>
<dbReference type="Gene3D" id="2.60.40.1510">
    <property type="entry name" value="ntegrin, alpha v. Chain A, domain 3"/>
    <property type="match status" value="1"/>
</dbReference>
<evidence type="ECO:0000313" key="21">
    <source>
        <dbReference type="Proteomes" id="UP001652741"/>
    </source>
</evidence>
<evidence type="ECO:0000256" key="17">
    <source>
        <dbReference type="SAM" id="MobiDB-lite"/>
    </source>
</evidence>
<feature type="repeat" description="FG-GAP" evidence="15">
    <location>
        <begin position="31"/>
        <end position="93"/>
    </location>
</feature>
<evidence type="ECO:0000256" key="16">
    <source>
        <dbReference type="RuleBase" id="RU003762"/>
    </source>
</evidence>
<evidence type="ECO:0000256" key="10">
    <source>
        <dbReference type="ARBA" id="ARBA00023037"/>
    </source>
</evidence>
<dbReference type="Gene3D" id="1.20.5.930">
    <property type="entry name" value="Bicelle-embedded integrin alpha(iib) transmembrane segment"/>
    <property type="match status" value="1"/>
</dbReference>
<evidence type="ECO:0000256" key="12">
    <source>
        <dbReference type="ARBA" id="ARBA00023157"/>
    </source>
</evidence>
<dbReference type="InterPro" id="IPR048286">
    <property type="entry name" value="Integrin_alpha_Ig-like_3"/>
</dbReference>
<dbReference type="PROSITE" id="PS51470">
    <property type="entry name" value="FG_GAP"/>
    <property type="match status" value="4"/>
</dbReference>
<feature type="signal peptide" evidence="16">
    <location>
        <begin position="1"/>
        <end position="26"/>
    </location>
</feature>
<dbReference type="PaxDb" id="8030-ENSSSAP00000051973"/>
<feature type="domain" description="Integrin alpha third immunoglobulin-like" evidence="20">
    <location>
        <begin position="779"/>
        <end position="982"/>
    </location>
</feature>
<name>A0A1S3S6C4_SALSA</name>
<dbReference type="Gene3D" id="2.130.10.130">
    <property type="entry name" value="Integrin alpha, N-terminal"/>
    <property type="match status" value="1"/>
</dbReference>
<dbReference type="KEGG" id="sasa:106607455"/>
<dbReference type="GO" id="GO:0098609">
    <property type="term" value="P:cell-cell adhesion"/>
    <property type="evidence" value="ECO:0007669"/>
    <property type="project" value="TreeGrafter"/>
</dbReference>
<dbReference type="PANTHER" id="PTHR23220:SF73">
    <property type="entry name" value="INTEGRIN ALPHA-IIB"/>
    <property type="match status" value="1"/>
</dbReference>
<dbReference type="RefSeq" id="XP_014059891.1">
    <property type="nucleotide sequence ID" value="XM_014204416.1"/>
</dbReference>
<evidence type="ECO:0000256" key="15">
    <source>
        <dbReference type="PROSITE-ProRule" id="PRU00803"/>
    </source>
</evidence>
<feature type="domain" description="Integrin alpha first immunoglubulin-like" evidence="18">
    <location>
        <begin position="483"/>
        <end position="624"/>
    </location>
</feature>
<keyword evidence="10 16" id="KW-0401">Integrin</keyword>
<accession>A0A1S3S6C4</accession>
<dbReference type="GO" id="GO:0001525">
    <property type="term" value="P:angiogenesis"/>
    <property type="evidence" value="ECO:0007669"/>
    <property type="project" value="TreeGrafter"/>
</dbReference>
<dbReference type="GO" id="GO:0007160">
    <property type="term" value="P:cell-matrix adhesion"/>
    <property type="evidence" value="ECO:0007669"/>
    <property type="project" value="TreeGrafter"/>
</dbReference>
<dbReference type="Gene3D" id="2.60.40.1530">
    <property type="entry name" value="ntegrin, alpha v. Chain A, domain 4"/>
    <property type="match status" value="1"/>
</dbReference>
<proteinExistence type="inferred from homology"/>
<dbReference type="SUPFAM" id="SSF69179">
    <property type="entry name" value="Integrin domains"/>
    <property type="match status" value="3"/>
</dbReference>
<evidence type="ECO:0000259" key="18">
    <source>
        <dbReference type="Pfam" id="PF08441"/>
    </source>
</evidence>
<keyword evidence="5 16" id="KW-0732">Signal</keyword>
<keyword evidence="14" id="KW-0325">Glycoprotein</keyword>
<protein>
    <submittedName>
        <fullName evidence="22 23">Integrin alpha-IIb-like</fullName>
    </submittedName>
</protein>
<feature type="repeat" description="FG-GAP" evidence="15">
    <location>
        <begin position="434"/>
        <end position="498"/>
    </location>
</feature>
<feature type="transmembrane region" description="Helical" evidence="16">
    <location>
        <begin position="993"/>
        <end position="1015"/>
    </location>
</feature>
<evidence type="ECO:0000256" key="2">
    <source>
        <dbReference type="ARBA" id="ARBA00008054"/>
    </source>
</evidence>
<dbReference type="GO" id="GO:0033627">
    <property type="term" value="P:cell adhesion mediated by integrin"/>
    <property type="evidence" value="ECO:0007669"/>
    <property type="project" value="TreeGrafter"/>
</dbReference>
<keyword evidence="8 16" id="KW-0130">Cell adhesion</keyword>
<comment type="subcellular location">
    <subcellularLocation>
        <location evidence="1 16">Membrane</location>
        <topology evidence="1 16">Single-pass type I membrane protein</topology>
    </subcellularLocation>
</comment>
<evidence type="ECO:0000313" key="22">
    <source>
        <dbReference type="RefSeq" id="XP_014059891.1"/>
    </source>
</evidence>
<evidence type="ECO:0000259" key="19">
    <source>
        <dbReference type="Pfam" id="PF20805"/>
    </source>
</evidence>
<dbReference type="InterPro" id="IPR000413">
    <property type="entry name" value="Integrin_alpha"/>
</dbReference>
<keyword evidence="6" id="KW-0677">Repeat</keyword>
<keyword evidence="9 16" id="KW-1133">Transmembrane helix</keyword>
<dbReference type="OrthoDB" id="5317514at2759"/>
<dbReference type="GO" id="GO:0046872">
    <property type="term" value="F:metal ion binding"/>
    <property type="evidence" value="ECO:0007669"/>
    <property type="project" value="UniProtKB-KW"/>
</dbReference>
<dbReference type="PRINTS" id="PR01185">
    <property type="entry name" value="INTEGRINA"/>
</dbReference>
<dbReference type="SMART" id="SM00191">
    <property type="entry name" value="Int_alpha"/>
    <property type="match status" value="5"/>
</dbReference>
<dbReference type="InterPro" id="IPR048285">
    <property type="entry name" value="Integrin_alpha_Ig-like_2"/>
</dbReference>
<keyword evidence="4" id="KW-0479">Metal-binding</keyword>
<dbReference type="Pfam" id="PF20805">
    <property type="entry name" value="Integrin_A_Ig_2"/>
    <property type="match status" value="1"/>
</dbReference>
<dbReference type="Pfam" id="PF01839">
    <property type="entry name" value="FG-GAP"/>
    <property type="match status" value="2"/>
</dbReference>